<name>A0ABS6EY43_9CLOT</name>
<dbReference type="EMBL" id="JAHLQL010000001">
    <property type="protein sequence ID" value="MBU5590574.1"/>
    <property type="molecule type" value="Genomic_DNA"/>
</dbReference>
<evidence type="ECO:0008006" key="3">
    <source>
        <dbReference type="Google" id="ProtNLM"/>
    </source>
</evidence>
<sequence>MYTVLDVINKLIEIESLASDFYSDISDRGDDFSSFKVLAKVLAKEESKHVHFYENLKEELRDEKDIEIDFQTYDKISKIMSEFKNSFREIEKTSIGELLEFALNFEKDNLALLLTIRGKLVKTKEDVEKERYKALSFIVEEEYKHIRDIENLINYRK</sequence>
<organism evidence="1 2">
    <name type="scientific">Clostridium simiarum</name>
    <dbReference type="NCBI Taxonomy" id="2841506"/>
    <lineage>
        <taxon>Bacteria</taxon>
        <taxon>Bacillati</taxon>
        <taxon>Bacillota</taxon>
        <taxon>Clostridia</taxon>
        <taxon>Eubacteriales</taxon>
        <taxon>Clostridiaceae</taxon>
        <taxon>Clostridium</taxon>
    </lineage>
</organism>
<dbReference type="Proteomes" id="UP000736583">
    <property type="component" value="Unassembled WGS sequence"/>
</dbReference>
<proteinExistence type="predicted"/>
<protein>
    <recommendedName>
        <fullName evidence="3">Rubrerythrin</fullName>
    </recommendedName>
</protein>
<reference evidence="1 2" key="1">
    <citation type="submission" date="2021-06" db="EMBL/GenBank/DDBJ databases">
        <authorList>
            <person name="Sun Q."/>
            <person name="Li D."/>
        </authorList>
    </citation>
    <scope>NUCLEOTIDE SEQUENCE [LARGE SCALE GENOMIC DNA]</scope>
    <source>
        <strain evidence="1 2">MSJ-4</strain>
    </source>
</reference>
<evidence type="ECO:0000313" key="2">
    <source>
        <dbReference type="Proteomes" id="UP000736583"/>
    </source>
</evidence>
<comment type="caution">
    <text evidence="1">The sequence shown here is derived from an EMBL/GenBank/DDBJ whole genome shotgun (WGS) entry which is preliminary data.</text>
</comment>
<gene>
    <name evidence="1" type="ORF">KQI89_02240</name>
</gene>
<dbReference type="RefSeq" id="WP_216455733.1">
    <property type="nucleotide sequence ID" value="NZ_JAHLQL010000001.1"/>
</dbReference>
<accession>A0ABS6EY43</accession>
<evidence type="ECO:0000313" key="1">
    <source>
        <dbReference type="EMBL" id="MBU5590574.1"/>
    </source>
</evidence>
<keyword evidence="2" id="KW-1185">Reference proteome</keyword>